<evidence type="ECO:0000313" key="3">
    <source>
        <dbReference type="EMBL" id="KAF5335651.1"/>
    </source>
</evidence>
<feature type="non-terminal residue" evidence="3">
    <location>
        <position position="1"/>
    </location>
</feature>
<dbReference type="InterPro" id="IPR013785">
    <property type="entry name" value="Aldolase_TIM"/>
</dbReference>
<dbReference type="Proteomes" id="UP000518752">
    <property type="component" value="Unassembled WGS sequence"/>
</dbReference>
<reference evidence="3 4" key="1">
    <citation type="journal article" date="2020" name="ISME J.">
        <title>Uncovering the hidden diversity of litter-decomposition mechanisms in mushroom-forming fungi.</title>
        <authorList>
            <person name="Floudas D."/>
            <person name="Bentzer J."/>
            <person name="Ahren D."/>
            <person name="Johansson T."/>
            <person name="Persson P."/>
            <person name="Tunlid A."/>
        </authorList>
    </citation>
    <scope>NUCLEOTIDE SEQUENCE [LARGE SCALE GENOMIC DNA]</scope>
    <source>
        <strain evidence="3 4">CBS 406.79</strain>
    </source>
</reference>
<evidence type="ECO:0000256" key="1">
    <source>
        <dbReference type="ARBA" id="ARBA00001255"/>
    </source>
</evidence>
<sequence length="170" mass="18602">MAPFLQAIFQIPLALNLNIPPIPTSIPIPASLPIPTPPQIPFPFPPPAPPRPPVPSNLPPVDPPPLHSLRIGRTANGFDIPARGWNSFGLQANPKVHPDFRFNQANIIRQCDQLASTLGGYGYTYCSLDSGWSLPFWGDKHGRVVPDPRLFNLTQLTDHLHSQGLSLGVY</sequence>
<comment type="catalytic activity">
    <reaction evidence="1">
        <text>Hydrolysis of terminal, non-reducing alpha-D-galactose residues in alpha-D-galactosides, including galactose oligosaccharides, galactomannans and galactolipids.</text>
        <dbReference type="EC" id="3.2.1.22"/>
    </reaction>
</comment>
<keyword evidence="4" id="KW-1185">Reference proteome</keyword>
<evidence type="ECO:0000256" key="2">
    <source>
        <dbReference type="ARBA" id="ARBA00012755"/>
    </source>
</evidence>
<proteinExistence type="predicted"/>
<comment type="caution">
    <text evidence="3">The sequence shown here is derived from an EMBL/GenBank/DDBJ whole genome shotgun (WGS) entry which is preliminary data.</text>
</comment>
<dbReference type="EMBL" id="JAACJN010000664">
    <property type="protein sequence ID" value="KAF5335651.1"/>
    <property type="molecule type" value="Genomic_DNA"/>
</dbReference>
<dbReference type="EC" id="3.2.1.22" evidence="2"/>
<dbReference type="GO" id="GO:0004557">
    <property type="term" value="F:alpha-galactosidase activity"/>
    <property type="evidence" value="ECO:0007669"/>
    <property type="project" value="UniProtKB-EC"/>
</dbReference>
<accession>A0A8H5FG86</accession>
<dbReference type="OrthoDB" id="5795902at2759"/>
<protein>
    <recommendedName>
        <fullName evidence="2">alpha-galactosidase</fullName>
        <ecNumber evidence="2">3.2.1.22</ecNumber>
    </recommendedName>
</protein>
<dbReference type="AlphaFoldDB" id="A0A8H5FG86"/>
<name>A0A8H5FG86_9AGAR</name>
<dbReference type="InterPro" id="IPR017853">
    <property type="entry name" value="GH"/>
</dbReference>
<dbReference type="Gene3D" id="3.20.20.70">
    <property type="entry name" value="Aldolase class I"/>
    <property type="match status" value="1"/>
</dbReference>
<dbReference type="SUPFAM" id="SSF51445">
    <property type="entry name" value="(Trans)glycosidases"/>
    <property type="match status" value="1"/>
</dbReference>
<organism evidence="3 4">
    <name type="scientific">Collybiopsis confluens</name>
    <dbReference type="NCBI Taxonomy" id="2823264"/>
    <lineage>
        <taxon>Eukaryota</taxon>
        <taxon>Fungi</taxon>
        <taxon>Dikarya</taxon>
        <taxon>Basidiomycota</taxon>
        <taxon>Agaricomycotina</taxon>
        <taxon>Agaricomycetes</taxon>
        <taxon>Agaricomycetidae</taxon>
        <taxon>Agaricales</taxon>
        <taxon>Marasmiineae</taxon>
        <taxon>Omphalotaceae</taxon>
        <taxon>Collybiopsis</taxon>
    </lineage>
</organism>
<gene>
    <name evidence="3" type="ORF">D9757_015418</name>
</gene>
<evidence type="ECO:0000313" key="4">
    <source>
        <dbReference type="Proteomes" id="UP000518752"/>
    </source>
</evidence>